<gene>
    <name evidence="2" type="ORF">ERUC_LOCUS31696</name>
</gene>
<dbReference type="EMBL" id="CAKOAT010435154">
    <property type="protein sequence ID" value="CAH8372390.1"/>
    <property type="molecule type" value="Genomic_DNA"/>
</dbReference>
<proteinExistence type="predicted"/>
<feature type="compositionally biased region" description="Basic and acidic residues" evidence="1">
    <location>
        <begin position="216"/>
        <end position="235"/>
    </location>
</feature>
<accession>A0ABC8L7I4</accession>
<protein>
    <submittedName>
        <fullName evidence="2">Uncharacterized protein</fullName>
    </submittedName>
</protein>
<feature type="compositionally biased region" description="Basic and acidic residues" evidence="1">
    <location>
        <begin position="70"/>
        <end position="92"/>
    </location>
</feature>
<feature type="region of interest" description="Disordered" evidence="1">
    <location>
        <begin position="336"/>
        <end position="398"/>
    </location>
</feature>
<dbReference type="Proteomes" id="UP001642260">
    <property type="component" value="Unassembled WGS sequence"/>
</dbReference>
<comment type="caution">
    <text evidence="2">The sequence shown here is derived from an EMBL/GenBank/DDBJ whole genome shotgun (WGS) entry which is preliminary data.</text>
</comment>
<dbReference type="AlphaFoldDB" id="A0ABC8L7I4"/>
<evidence type="ECO:0000313" key="3">
    <source>
        <dbReference type="Proteomes" id="UP001642260"/>
    </source>
</evidence>
<feature type="compositionally biased region" description="Polar residues" evidence="1">
    <location>
        <begin position="178"/>
        <end position="191"/>
    </location>
</feature>
<keyword evidence="3" id="KW-1185">Reference proteome</keyword>
<feature type="compositionally biased region" description="Basic and acidic residues" evidence="1">
    <location>
        <begin position="145"/>
        <end position="156"/>
    </location>
</feature>
<name>A0ABC8L7I4_ERUVS</name>
<evidence type="ECO:0000313" key="2">
    <source>
        <dbReference type="EMBL" id="CAH8372390.1"/>
    </source>
</evidence>
<feature type="compositionally biased region" description="Basic and acidic residues" evidence="1">
    <location>
        <begin position="164"/>
        <end position="174"/>
    </location>
</feature>
<sequence length="398" mass="45659">MSQSSLLIRKGGPSNGDRQTLHSEGYNSRNPRKRSRSPPIGRHFSPSTTSRYSDLIHEEKRKKHMTPSHQTREARAIEPQTRDRKSSSRQDNRYPYQNRGKEVWSRLKIPSRKGESQRGCSSNHHTRNSSRNGESRPSYIPSIEWRPRHNIEEPRNRSTNHVSPRQEENDRTERYQATFYSQKTITNNRASLESGEIVETRRTEAANAFTEEETENPSRKPSDAPHPPRQEKRYDPPLLKQGDGNFELENSLEQGLEVPITDLESAEVDNLILETERLEMIEKMLAENKIDETMIDFDNDDLLDESPDLDAEKIEAISTLSSKCCVQESSILEPALGTRKGTRIPPAPHAEELGRRLCPQNLTEKEDHPVSRHKRSKRFKEVASAQQPSLPKEEDSTG</sequence>
<feature type="region of interest" description="Disordered" evidence="1">
    <location>
        <begin position="1"/>
        <end position="243"/>
    </location>
</feature>
<reference evidence="2 3" key="1">
    <citation type="submission" date="2022-03" db="EMBL/GenBank/DDBJ databases">
        <authorList>
            <person name="Macdonald S."/>
            <person name="Ahmed S."/>
            <person name="Newling K."/>
        </authorList>
    </citation>
    <scope>NUCLEOTIDE SEQUENCE [LARGE SCALE GENOMIC DNA]</scope>
</reference>
<organism evidence="2 3">
    <name type="scientific">Eruca vesicaria subsp. sativa</name>
    <name type="common">Garden rocket</name>
    <name type="synonym">Eruca sativa</name>
    <dbReference type="NCBI Taxonomy" id="29727"/>
    <lineage>
        <taxon>Eukaryota</taxon>
        <taxon>Viridiplantae</taxon>
        <taxon>Streptophyta</taxon>
        <taxon>Embryophyta</taxon>
        <taxon>Tracheophyta</taxon>
        <taxon>Spermatophyta</taxon>
        <taxon>Magnoliopsida</taxon>
        <taxon>eudicotyledons</taxon>
        <taxon>Gunneridae</taxon>
        <taxon>Pentapetalae</taxon>
        <taxon>rosids</taxon>
        <taxon>malvids</taxon>
        <taxon>Brassicales</taxon>
        <taxon>Brassicaceae</taxon>
        <taxon>Brassiceae</taxon>
        <taxon>Eruca</taxon>
    </lineage>
</organism>
<evidence type="ECO:0000256" key="1">
    <source>
        <dbReference type="SAM" id="MobiDB-lite"/>
    </source>
</evidence>